<comment type="caution">
    <text evidence="1">The sequence shown here is derived from an EMBL/GenBank/DDBJ whole genome shotgun (WGS) entry which is preliminary data.</text>
</comment>
<protein>
    <submittedName>
        <fullName evidence="1">Uncharacterized protein</fullName>
    </submittedName>
</protein>
<evidence type="ECO:0000313" key="1">
    <source>
        <dbReference type="EMBL" id="MCW4094818.1"/>
    </source>
</evidence>
<dbReference type="RefSeq" id="WP_264959420.1">
    <property type="nucleotide sequence ID" value="NZ_JAPDUQ010000001.1"/>
</dbReference>
<proteinExistence type="predicted"/>
<name>A0AAW5U188_9BACT</name>
<organism evidence="1 2">
    <name type="scientific">Segatella copri</name>
    <dbReference type="NCBI Taxonomy" id="165179"/>
    <lineage>
        <taxon>Bacteria</taxon>
        <taxon>Pseudomonadati</taxon>
        <taxon>Bacteroidota</taxon>
        <taxon>Bacteroidia</taxon>
        <taxon>Bacteroidales</taxon>
        <taxon>Prevotellaceae</taxon>
        <taxon>Segatella</taxon>
    </lineage>
</organism>
<sequence>MYLSYNEFVCTLSKVTSATSVTGQKYYDIHVIDNLICGKRGIGTSFQIKLAKLYNAYIDLPIINTTTLKPYVGGVQSPALAILVEANLVKTPASDDFVLNDREKGELIKPIVDNENSTKGKS</sequence>
<dbReference type="AlphaFoldDB" id="A0AAW5U188"/>
<gene>
    <name evidence="1" type="ORF">ONT05_14955</name>
</gene>
<dbReference type="EMBL" id="JAPDUS010000043">
    <property type="protein sequence ID" value="MCW4094818.1"/>
    <property type="molecule type" value="Genomic_DNA"/>
</dbReference>
<accession>A0AAW5U188</accession>
<reference evidence="1" key="1">
    <citation type="submission" date="2022-11" db="EMBL/GenBank/DDBJ databases">
        <title>Genomic repertoires linked with pathogenic potency of arthritogenic Prevotella copri isolated from the gut of rheumatoid arthritis patients.</title>
        <authorList>
            <person name="Nii T."/>
            <person name="Maeda Y."/>
            <person name="Motooka D."/>
            <person name="Naito M."/>
            <person name="Matsumoto Y."/>
            <person name="Ogawa T."/>
            <person name="Oguro-Igashira E."/>
            <person name="Kishikawa T."/>
            <person name="Yamashita M."/>
            <person name="Koizumi S."/>
            <person name="Kurakawa T."/>
            <person name="Okumura R."/>
            <person name="Kayama H."/>
            <person name="Murakami M."/>
            <person name="Sakaguchi T."/>
            <person name="Das B."/>
            <person name="Nakamura S."/>
            <person name="Okada Y."/>
            <person name="Kumanogoh A."/>
            <person name="Takeda K."/>
        </authorList>
    </citation>
    <scope>NUCLEOTIDE SEQUENCE</scope>
    <source>
        <strain evidence="1">N016-13</strain>
    </source>
</reference>
<dbReference type="Proteomes" id="UP001209074">
    <property type="component" value="Unassembled WGS sequence"/>
</dbReference>
<evidence type="ECO:0000313" key="2">
    <source>
        <dbReference type="Proteomes" id="UP001209074"/>
    </source>
</evidence>